<dbReference type="PROSITE" id="PS50103">
    <property type="entry name" value="ZF_C3H1"/>
    <property type="match status" value="1"/>
</dbReference>
<dbReference type="SMART" id="SM00360">
    <property type="entry name" value="RRM"/>
    <property type="match status" value="1"/>
</dbReference>
<dbReference type="Pfam" id="PF23182">
    <property type="entry name" value="PABC_AtC3H46"/>
    <property type="match status" value="1"/>
</dbReference>
<organism evidence="11 12">
    <name type="scientific">Apostasia shenzhenica</name>
    <dbReference type="NCBI Taxonomy" id="1088818"/>
    <lineage>
        <taxon>Eukaryota</taxon>
        <taxon>Viridiplantae</taxon>
        <taxon>Streptophyta</taxon>
        <taxon>Embryophyta</taxon>
        <taxon>Tracheophyta</taxon>
        <taxon>Spermatophyta</taxon>
        <taxon>Magnoliopsida</taxon>
        <taxon>Liliopsida</taxon>
        <taxon>Asparagales</taxon>
        <taxon>Orchidaceae</taxon>
        <taxon>Apostasioideae</taxon>
        <taxon>Apostasia</taxon>
    </lineage>
</organism>
<evidence type="ECO:0000256" key="2">
    <source>
        <dbReference type="ARBA" id="ARBA00022771"/>
    </source>
</evidence>
<gene>
    <name evidence="11" type="ORF">AXF42_Ash004380</name>
</gene>
<dbReference type="PANTHER" id="PTHR24009:SF0">
    <property type="entry name" value="ZINC FINGER CCCH DOMAIN-CONTAINING PROTEIN 18"/>
    <property type="match status" value="1"/>
</dbReference>
<keyword evidence="12" id="KW-1185">Reference proteome</keyword>
<dbReference type="STRING" id="1088818.A0A2I0A2R5"/>
<dbReference type="GO" id="GO:0003723">
    <property type="term" value="F:RNA binding"/>
    <property type="evidence" value="ECO:0007669"/>
    <property type="project" value="UniProtKB-UniRule"/>
</dbReference>
<protein>
    <submittedName>
        <fullName evidence="11">Zinc finger CCCH domain-containing protein 18</fullName>
    </submittedName>
</protein>
<evidence type="ECO:0000313" key="11">
    <source>
        <dbReference type="EMBL" id="PKA49838.1"/>
    </source>
</evidence>
<dbReference type="Gene3D" id="4.10.1000.10">
    <property type="entry name" value="Zinc finger, CCCH-type"/>
    <property type="match status" value="1"/>
</dbReference>
<sequence>MEISQCSQLILQRIQKVEPENAIRIFGYLLLKHGPDDIFEYAVGSEEQIHSLVAEAKSYLVSSHKLNITDQIQSKSSYNNNNVPRASSSPSSFRVPSPIYLTANQQPDFQNLGRFSPTDYWGMEEQLQPVSPSSIDPPGNFCFPDGSLASRSRSPSLNCHYFYNGYCKHGESCKFSHGQENSDSYSQPFPFDLNEFPCEDYSISPMSLRKLELEVTELLKAMRGLPVSVASLPMFYQDVYGKALQSEGYLTESQRHGKAGFSLTKLLARMRNIRLIERPHGQHSVVLAEDFPKYMEFRAERNELGDSSSHQIYLTFPAESTFTDFDVQSYFSQFGPVRDVRIPRQEKRMFGFVSFYYADTVRQILAMGHPHHINGARVLVKPYKEKSRLVDRKYGEKLDAQTYLSSINIDKDNFLALQSSLGQRSLEASLCCRKQLIEEQERALDLDRRFLKMQLGPRPAIAQPFIRYGSDDTKSLEDRLSSLSFARDKTTDVHEKSAQGNNHDSLQIQLPESPFASPRF</sequence>
<feature type="compositionally biased region" description="Polar residues" evidence="8">
    <location>
        <begin position="498"/>
        <end position="510"/>
    </location>
</feature>
<dbReference type="OrthoDB" id="1914176at2759"/>
<evidence type="ECO:0000313" key="12">
    <source>
        <dbReference type="Proteomes" id="UP000236161"/>
    </source>
</evidence>
<feature type="domain" description="RRM" evidence="9">
    <location>
        <begin position="310"/>
        <end position="397"/>
    </location>
</feature>
<keyword evidence="1 7" id="KW-0479">Metal-binding</keyword>
<evidence type="ECO:0000256" key="4">
    <source>
        <dbReference type="ARBA" id="ARBA00022884"/>
    </source>
</evidence>
<dbReference type="FunFam" id="3.30.70.330:FF:000678">
    <property type="entry name" value="zinc finger CCCH domain-containing protein 53-like isoform X2"/>
    <property type="match status" value="1"/>
</dbReference>
<keyword evidence="4 6" id="KW-0694">RNA-binding</keyword>
<dbReference type="GO" id="GO:0008270">
    <property type="term" value="F:zinc ion binding"/>
    <property type="evidence" value="ECO:0007669"/>
    <property type="project" value="UniProtKB-KW"/>
</dbReference>
<dbReference type="PANTHER" id="PTHR24009">
    <property type="entry name" value="RNA-BINDING (RRM/RBD/RNP MOTIFS)"/>
    <property type="match status" value="1"/>
</dbReference>
<keyword evidence="5" id="KW-0238">DNA-binding</keyword>
<dbReference type="PROSITE" id="PS50102">
    <property type="entry name" value="RRM"/>
    <property type="match status" value="1"/>
</dbReference>
<dbReference type="Gene3D" id="3.30.70.330">
    <property type="match status" value="1"/>
</dbReference>
<evidence type="ECO:0000256" key="8">
    <source>
        <dbReference type="SAM" id="MobiDB-lite"/>
    </source>
</evidence>
<feature type="zinc finger region" description="C3H1-type" evidence="7">
    <location>
        <begin position="153"/>
        <end position="180"/>
    </location>
</feature>
<dbReference type="Pfam" id="PF00642">
    <property type="entry name" value="zf-CCCH"/>
    <property type="match status" value="1"/>
</dbReference>
<dbReference type="InterPro" id="IPR035979">
    <property type="entry name" value="RBD_domain_sf"/>
</dbReference>
<evidence type="ECO:0000256" key="6">
    <source>
        <dbReference type="PROSITE-ProRule" id="PRU00176"/>
    </source>
</evidence>
<dbReference type="InterPro" id="IPR036855">
    <property type="entry name" value="Znf_CCCH_sf"/>
</dbReference>
<keyword evidence="2 7" id="KW-0863">Zinc-finger</keyword>
<evidence type="ECO:0000259" key="9">
    <source>
        <dbReference type="PROSITE" id="PS50102"/>
    </source>
</evidence>
<dbReference type="Proteomes" id="UP000236161">
    <property type="component" value="Unassembled WGS sequence"/>
</dbReference>
<feature type="domain" description="C3H1-type" evidence="10">
    <location>
        <begin position="153"/>
        <end position="180"/>
    </location>
</feature>
<reference evidence="11 12" key="1">
    <citation type="journal article" date="2017" name="Nature">
        <title>The Apostasia genome and the evolution of orchids.</title>
        <authorList>
            <person name="Zhang G.Q."/>
            <person name="Liu K.W."/>
            <person name="Li Z."/>
            <person name="Lohaus R."/>
            <person name="Hsiao Y.Y."/>
            <person name="Niu S.C."/>
            <person name="Wang J.Y."/>
            <person name="Lin Y.C."/>
            <person name="Xu Q."/>
            <person name="Chen L.J."/>
            <person name="Yoshida K."/>
            <person name="Fujiwara S."/>
            <person name="Wang Z.W."/>
            <person name="Zhang Y.Q."/>
            <person name="Mitsuda N."/>
            <person name="Wang M."/>
            <person name="Liu G.H."/>
            <person name="Pecoraro L."/>
            <person name="Huang H.X."/>
            <person name="Xiao X.J."/>
            <person name="Lin M."/>
            <person name="Wu X.Y."/>
            <person name="Wu W.L."/>
            <person name="Chen Y.Y."/>
            <person name="Chang S.B."/>
            <person name="Sakamoto S."/>
            <person name="Ohme-Takagi M."/>
            <person name="Yagi M."/>
            <person name="Zeng S.J."/>
            <person name="Shen C.Y."/>
            <person name="Yeh C.M."/>
            <person name="Luo Y.B."/>
            <person name="Tsai W.C."/>
            <person name="Van de Peer Y."/>
            <person name="Liu Z.J."/>
        </authorList>
    </citation>
    <scope>NUCLEOTIDE SEQUENCE [LARGE SCALE GENOMIC DNA]</scope>
    <source>
        <strain evidence="12">cv. Shenzhen</strain>
        <tissue evidence="11">Stem</tissue>
    </source>
</reference>
<keyword evidence="3 7" id="KW-0862">Zinc</keyword>
<dbReference type="InterPro" id="IPR000571">
    <property type="entry name" value="Znf_CCCH"/>
</dbReference>
<feature type="region of interest" description="Disordered" evidence="8">
    <location>
        <begin position="491"/>
        <end position="520"/>
    </location>
</feature>
<evidence type="ECO:0000256" key="3">
    <source>
        <dbReference type="ARBA" id="ARBA00022833"/>
    </source>
</evidence>
<proteinExistence type="predicted"/>
<accession>A0A2I0A2R5</accession>
<evidence type="ECO:0000256" key="1">
    <source>
        <dbReference type="ARBA" id="ARBA00022723"/>
    </source>
</evidence>
<dbReference type="SUPFAM" id="SSF90229">
    <property type="entry name" value="CCCH zinc finger"/>
    <property type="match status" value="1"/>
</dbReference>
<dbReference type="SUPFAM" id="SSF54928">
    <property type="entry name" value="RNA-binding domain, RBD"/>
    <property type="match status" value="1"/>
</dbReference>
<dbReference type="InterPro" id="IPR056276">
    <property type="entry name" value="AtC3H46-like_PABC-like"/>
</dbReference>
<evidence type="ECO:0000259" key="10">
    <source>
        <dbReference type="PROSITE" id="PS50103"/>
    </source>
</evidence>
<dbReference type="InterPro" id="IPR012677">
    <property type="entry name" value="Nucleotide-bd_a/b_plait_sf"/>
</dbReference>
<dbReference type="InterPro" id="IPR000504">
    <property type="entry name" value="RRM_dom"/>
</dbReference>
<dbReference type="GO" id="GO:0003677">
    <property type="term" value="F:DNA binding"/>
    <property type="evidence" value="ECO:0007669"/>
    <property type="project" value="UniProtKB-KW"/>
</dbReference>
<dbReference type="AlphaFoldDB" id="A0A2I0A2R5"/>
<evidence type="ECO:0000256" key="7">
    <source>
        <dbReference type="PROSITE-ProRule" id="PRU00723"/>
    </source>
</evidence>
<dbReference type="EMBL" id="KZ452037">
    <property type="protein sequence ID" value="PKA49838.1"/>
    <property type="molecule type" value="Genomic_DNA"/>
</dbReference>
<dbReference type="Pfam" id="PF00076">
    <property type="entry name" value="RRM_1"/>
    <property type="match status" value="1"/>
</dbReference>
<name>A0A2I0A2R5_9ASPA</name>
<evidence type="ECO:0000256" key="5">
    <source>
        <dbReference type="ARBA" id="ARBA00023125"/>
    </source>
</evidence>